<keyword evidence="6" id="KW-0631">Potassium channel</keyword>
<keyword evidence="5 13" id="KW-0812">Transmembrane</keyword>
<evidence type="ECO:0000256" key="11">
    <source>
        <dbReference type="ARBA" id="ARBA00023303"/>
    </source>
</evidence>
<comment type="catalytic activity">
    <reaction evidence="12">
        <text>K(+)(in) = K(+)(out)</text>
        <dbReference type="Rhea" id="RHEA:29463"/>
        <dbReference type="ChEBI" id="CHEBI:29103"/>
    </reaction>
</comment>
<keyword evidence="15" id="KW-1185">Reference proteome</keyword>
<comment type="subcellular location">
    <subcellularLocation>
        <location evidence="1">Membrane</location>
        <topology evidence="1">Multi-pass membrane protein</topology>
    </subcellularLocation>
</comment>
<accession>A0ABW0FUU1</accession>
<evidence type="ECO:0000313" key="14">
    <source>
        <dbReference type="EMBL" id="MFC5345515.1"/>
    </source>
</evidence>
<evidence type="ECO:0000256" key="5">
    <source>
        <dbReference type="ARBA" id="ARBA00022692"/>
    </source>
</evidence>
<feature type="transmembrane region" description="Helical" evidence="13">
    <location>
        <begin position="45"/>
        <end position="64"/>
    </location>
</feature>
<keyword evidence="4" id="KW-0633">Potassium transport</keyword>
<gene>
    <name evidence="14" type="ORF">ACFPIE_16490</name>
</gene>
<evidence type="ECO:0000256" key="3">
    <source>
        <dbReference type="ARBA" id="ARBA00022448"/>
    </source>
</evidence>
<evidence type="ECO:0000256" key="10">
    <source>
        <dbReference type="ARBA" id="ARBA00023136"/>
    </source>
</evidence>
<reference evidence="15" key="1">
    <citation type="journal article" date="2019" name="Int. J. Syst. Evol. Microbiol.">
        <title>The Global Catalogue of Microorganisms (GCM) 10K type strain sequencing project: providing services to taxonomists for standard genome sequencing and annotation.</title>
        <authorList>
            <consortium name="The Broad Institute Genomics Platform"/>
            <consortium name="The Broad Institute Genome Sequencing Center for Infectious Disease"/>
            <person name="Wu L."/>
            <person name="Ma J."/>
        </authorList>
    </citation>
    <scope>NUCLEOTIDE SEQUENCE [LARGE SCALE GENOMIC DNA]</scope>
    <source>
        <strain evidence="15">JCM 12125</strain>
    </source>
</reference>
<evidence type="ECO:0000313" key="15">
    <source>
        <dbReference type="Proteomes" id="UP001596152"/>
    </source>
</evidence>
<keyword evidence="8 13" id="KW-1133">Transmembrane helix</keyword>
<evidence type="ECO:0000256" key="7">
    <source>
        <dbReference type="ARBA" id="ARBA00022958"/>
    </source>
</evidence>
<evidence type="ECO:0000256" key="1">
    <source>
        <dbReference type="ARBA" id="ARBA00004141"/>
    </source>
</evidence>
<evidence type="ECO:0000256" key="4">
    <source>
        <dbReference type="ARBA" id="ARBA00022538"/>
    </source>
</evidence>
<keyword evidence="11" id="KW-0407">Ion channel</keyword>
<keyword evidence="3" id="KW-0813">Transport</keyword>
<comment type="similarity">
    <text evidence="2">Belongs to the TMEM175 family.</text>
</comment>
<dbReference type="InterPro" id="IPR010617">
    <property type="entry name" value="TMEM175-like"/>
</dbReference>
<evidence type="ECO:0000256" key="9">
    <source>
        <dbReference type="ARBA" id="ARBA00023065"/>
    </source>
</evidence>
<proteinExistence type="inferred from homology"/>
<feature type="transmembrane region" description="Helical" evidence="13">
    <location>
        <begin position="15"/>
        <end position="33"/>
    </location>
</feature>
<protein>
    <submittedName>
        <fullName evidence="14">TMEM175 family protein</fullName>
    </submittedName>
</protein>
<dbReference type="RefSeq" id="WP_374038772.1">
    <property type="nucleotide sequence ID" value="NZ_CP169082.1"/>
</dbReference>
<feature type="transmembrane region" description="Helical" evidence="13">
    <location>
        <begin position="126"/>
        <end position="144"/>
    </location>
</feature>
<dbReference type="EMBL" id="JBHSLF010000049">
    <property type="protein sequence ID" value="MFC5345515.1"/>
    <property type="molecule type" value="Genomic_DNA"/>
</dbReference>
<feature type="transmembrane region" description="Helical" evidence="13">
    <location>
        <begin position="85"/>
        <end position="114"/>
    </location>
</feature>
<keyword evidence="10 13" id="KW-0472">Membrane</keyword>
<sequence length="160" mass="17097">MTDVIRTEMARRLDAFVDAAFAFAVTLLVAGGGDPPASLADMQTMLLSAPSYAAAFALTVMFWLSYRDLGRLWPLRDGLSTALSLALVFVVLLYVFPLRLILSGVSLVSVVIALTAPDGMAEWAPGFTYMSVPVLIGVTSFFQARAMSRAAKVDTETAAP</sequence>
<evidence type="ECO:0000256" key="2">
    <source>
        <dbReference type="ARBA" id="ARBA00006920"/>
    </source>
</evidence>
<keyword evidence="7" id="KW-0630">Potassium</keyword>
<comment type="caution">
    <text evidence="14">The sequence shown here is derived from an EMBL/GenBank/DDBJ whole genome shotgun (WGS) entry which is preliminary data.</text>
</comment>
<evidence type="ECO:0000256" key="13">
    <source>
        <dbReference type="SAM" id="Phobius"/>
    </source>
</evidence>
<dbReference type="Proteomes" id="UP001596152">
    <property type="component" value="Unassembled WGS sequence"/>
</dbReference>
<evidence type="ECO:0000256" key="8">
    <source>
        <dbReference type="ARBA" id="ARBA00022989"/>
    </source>
</evidence>
<evidence type="ECO:0000256" key="6">
    <source>
        <dbReference type="ARBA" id="ARBA00022826"/>
    </source>
</evidence>
<name>A0ABW0FUU1_9CAUL</name>
<dbReference type="Pfam" id="PF06736">
    <property type="entry name" value="TMEM175"/>
    <property type="match status" value="1"/>
</dbReference>
<organism evidence="14 15">
    <name type="scientific">Brevundimonas staleyi</name>
    <dbReference type="NCBI Taxonomy" id="74326"/>
    <lineage>
        <taxon>Bacteria</taxon>
        <taxon>Pseudomonadati</taxon>
        <taxon>Pseudomonadota</taxon>
        <taxon>Alphaproteobacteria</taxon>
        <taxon>Caulobacterales</taxon>
        <taxon>Caulobacteraceae</taxon>
        <taxon>Brevundimonas</taxon>
    </lineage>
</organism>
<keyword evidence="9" id="KW-0406">Ion transport</keyword>
<evidence type="ECO:0000256" key="12">
    <source>
        <dbReference type="ARBA" id="ARBA00034430"/>
    </source>
</evidence>